<feature type="transmembrane region" description="Helical" evidence="1">
    <location>
        <begin position="6"/>
        <end position="23"/>
    </location>
</feature>
<reference evidence="3" key="1">
    <citation type="submission" date="2016-10" db="EMBL/GenBank/DDBJ databases">
        <authorList>
            <person name="Varghese N."/>
            <person name="Submissions S."/>
        </authorList>
    </citation>
    <scope>NUCLEOTIDE SEQUENCE [LARGE SCALE GENOMIC DNA]</scope>
    <source>
        <strain evidence="3">DSM 8415</strain>
    </source>
</reference>
<keyword evidence="3" id="KW-1185">Reference proteome</keyword>
<dbReference type="OrthoDB" id="9907111at2"/>
<dbReference type="RefSeq" id="WP_092128934.1">
    <property type="nucleotide sequence ID" value="NZ_FMYU01000008.1"/>
</dbReference>
<dbReference type="EMBL" id="FMYU01000008">
    <property type="protein sequence ID" value="SDC70649.1"/>
    <property type="molecule type" value="Genomic_DNA"/>
</dbReference>
<proteinExistence type="predicted"/>
<keyword evidence="1" id="KW-0472">Membrane</keyword>
<organism evidence="2 3">
    <name type="scientific">Desulfurella multipotens</name>
    <dbReference type="NCBI Taxonomy" id="79269"/>
    <lineage>
        <taxon>Bacteria</taxon>
        <taxon>Pseudomonadati</taxon>
        <taxon>Campylobacterota</taxon>
        <taxon>Desulfurellia</taxon>
        <taxon>Desulfurellales</taxon>
        <taxon>Desulfurellaceae</taxon>
        <taxon>Desulfurella</taxon>
    </lineage>
</organism>
<dbReference type="AlphaFoldDB" id="A0A1G6NS70"/>
<gene>
    <name evidence="2" type="ORF">SAMN05660835_01219</name>
</gene>
<keyword evidence="1" id="KW-1133">Transmembrane helix</keyword>
<dbReference type="Proteomes" id="UP000199411">
    <property type="component" value="Unassembled WGS sequence"/>
</dbReference>
<keyword evidence="1" id="KW-0812">Transmembrane</keyword>
<name>A0A1G6NS70_9BACT</name>
<evidence type="ECO:0000256" key="1">
    <source>
        <dbReference type="SAM" id="Phobius"/>
    </source>
</evidence>
<accession>A0A1G6NS70</accession>
<evidence type="ECO:0000313" key="2">
    <source>
        <dbReference type="EMBL" id="SDC70649.1"/>
    </source>
</evidence>
<sequence length="136" mass="15674">MKPQSITVYIPFFIILLGLIWPIKLNPYNILLPDSLKDIESLNIPSIQVKKQIDTKPQEIFLINKNVLTLQPNTFEFTMPKLTIISKDKYGYFCFLDGKFYRVGQSSDGFKVLKIGSDYVILQTPIGRQTLYVKIP</sequence>
<protein>
    <submittedName>
        <fullName evidence="2">Uncharacterized protein</fullName>
    </submittedName>
</protein>
<evidence type="ECO:0000313" key="3">
    <source>
        <dbReference type="Proteomes" id="UP000199411"/>
    </source>
</evidence>